<comment type="caution">
    <text evidence="3">The sequence shown here is derived from an EMBL/GenBank/DDBJ whole genome shotgun (WGS) entry which is preliminary data.</text>
</comment>
<evidence type="ECO:0000313" key="4">
    <source>
        <dbReference type="Proteomes" id="UP001341444"/>
    </source>
</evidence>
<dbReference type="InterPro" id="IPR029058">
    <property type="entry name" value="AB_hydrolase_fold"/>
</dbReference>
<sequence length="260" mass="30668">MPYVQHDDRRLFYEIMGSGVPILFIHPPGMGRKTFQKQESLQAFYRLIFMDLSGHGESSCPQRLTLQTFIDDVEAIRSHLNIENFYLFAYSAGGIVAQEYAIQFRNRVKGLMLSGGYPKVMSKRLEAEHHIGIWMAEKHPVWLSRLLSYSHFSEKERQKEIFQQMLKTDPQVWMQFYQISLQYDCLDRISSIKARMMLLYGTQADSVNYHARFYPNIIDTEIIFIPHAEHQLPTRKSLQVNQFIDQFIKNQELFNDKNIM</sequence>
<name>A0ABU6MEQ7_9BACI</name>
<organism evidence="3 4">
    <name type="scientific">Heyndrickxia acidicola</name>
    <dbReference type="NCBI Taxonomy" id="209389"/>
    <lineage>
        <taxon>Bacteria</taxon>
        <taxon>Bacillati</taxon>
        <taxon>Bacillota</taxon>
        <taxon>Bacilli</taxon>
        <taxon>Bacillales</taxon>
        <taxon>Bacillaceae</taxon>
        <taxon>Heyndrickxia</taxon>
    </lineage>
</organism>
<dbReference type="InterPro" id="IPR050266">
    <property type="entry name" value="AB_hydrolase_sf"/>
</dbReference>
<feature type="domain" description="AB hydrolase-1" evidence="2">
    <location>
        <begin position="37"/>
        <end position="121"/>
    </location>
</feature>
<dbReference type="Pfam" id="PF00561">
    <property type="entry name" value="Abhydrolase_1"/>
    <property type="match status" value="1"/>
</dbReference>
<gene>
    <name evidence="3" type="ORF">P4T90_00375</name>
</gene>
<dbReference type="SUPFAM" id="SSF53474">
    <property type="entry name" value="alpha/beta-Hydrolases"/>
    <property type="match status" value="1"/>
</dbReference>
<evidence type="ECO:0000313" key="3">
    <source>
        <dbReference type="EMBL" id="MED1201540.1"/>
    </source>
</evidence>
<keyword evidence="1 3" id="KW-0378">Hydrolase</keyword>
<dbReference type="EMBL" id="JARMAB010000002">
    <property type="protein sequence ID" value="MED1201540.1"/>
    <property type="molecule type" value="Genomic_DNA"/>
</dbReference>
<proteinExistence type="predicted"/>
<evidence type="ECO:0000259" key="2">
    <source>
        <dbReference type="Pfam" id="PF00561"/>
    </source>
</evidence>
<protein>
    <submittedName>
        <fullName evidence="3">Alpha/beta hydrolase</fullName>
    </submittedName>
</protein>
<reference evidence="3 4" key="1">
    <citation type="submission" date="2023-03" db="EMBL/GenBank/DDBJ databases">
        <title>Bacillus Genome Sequencing.</title>
        <authorList>
            <person name="Dunlap C."/>
        </authorList>
    </citation>
    <scope>NUCLEOTIDE SEQUENCE [LARGE SCALE GENOMIC DNA]</scope>
    <source>
        <strain evidence="3 4">B-23453</strain>
    </source>
</reference>
<dbReference type="RefSeq" id="WP_066263159.1">
    <property type="nucleotide sequence ID" value="NZ_JARMAB010000002.1"/>
</dbReference>
<accession>A0ABU6MEQ7</accession>
<dbReference type="PANTHER" id="PTHR43798">
    <property type="entry name" value="MONOACYLGLYCEROL LIPASE"/>
    <property type="match status" value="1"/>
</dbReference>
<dbReference type="InterPro" id="IPR000073">
    <property type="entry name" value="AB_hydrolase_1"/>
</dbReference>
<evidence type="ECO:0000256" key="1">
    <source>
        <dbReference type="ARBA" id="ARBA00022801"/>
    </source>
</evidence>
<dbReference type="GO" id="GO:0016787">
    <property type="term" value="F:hydrolase activity"/>
    <property type="evidence" value="ECO:0007669"/>
    <property type="project" value="UniProtKB-KW"/>
</dbReference>
<dbReference type="Gene3D" id="3.40.50.1820">
    <property type="entry name" value="alpha/beta hydrolase"/>
    <property type="match status" value="1"/>
</dbReference>
<dbReference type="Proteomes" id="UP001341444">
    <property type="component" value="Unassembled WGS sequence"/>
</dbReference>
<dbReference type="PANTHER" id="PTHR43798:SF31">
    <property type="entry name" value="AB HYDROLASE SUPERFAMILY PROTEIN YCLE"/>
    <property type="match status" value="1"/>
</dbReference>
<keyword evidence="4" id="KW-1185">Reference proteome</keyword>